<feature type="transmembrane region" description="Helical" evidence="1">
    <location>
        <begin position="75"/>
        <end position="96"/>
    </location>
</feature>
<dbReference type="Proteomes" id="UP000249524">
    <property type="component" value="Unassembled WGS sequence"/>
</dbReference>
<keyword evidence="1" id="KW-0812">Transmembrane</keyword>
<dbReference type="OrthoDB" id="7349915at2"/>
<dbReference type="RefSeq" id="WP_111274926.1">
    <property type="nucleotide sequence ID" value="NZ_QFYS01000002.1"/>
</dbReference>
<feature type="transmembrane region" description="Helical" evidence="1">
    <location>
        <begin position="12"/>
        <end position="41"/>
    </location>
</feature>
<dbReference type="InterPro" id="IPR021354">
    <property type="entry name" value="DUF2975"/>
</dbReference>
<comment type="caution">
    <text evidence="2">The sequence shown here is derived from an EMBL/GenBank/DDBJ whole genome shotgun (WGS) entry which is preliminary data.</text>
</comment>
<reference evidence="2 3" key="1">
    <citation type="submission" date="2018-05" db="EMBL/GenBank/DDBJ databases">
        <authorList>
            <person name="Lanie J.A."/>
            <person name="Ng W.-L."/>
            <person name="Kazmierczak K.M."/>
            <person name="Andrzejewski T.M."/>
            <person name="Davidsen T.M."/>
            <person name="Wayne K.J."/>
            <person name="Tettelin H."/>
            <person name="Glass J.I."/>
            <person name="Rusch D."/>
            <person name="Podicherti R."/>
            <person name="Tsui H.-C.T."/>
            <person name="Winkler M.E."/>
        </authorList>
    </citation>
    <scope>NUCLEOTIDE SEQUENCE [LARGE SCALE GENOMIC DNA]</scope>
    <source>
        <strain evidence="2 3">BUT-10</strain>
    </source>
</reference>
<dbReference type="AlphaFoldDB" id="A0A328BKX4"/>
<protein>
    <submittedName>
        <fullName evidence="2">DUF2975 domain-containing protein</fullName>
    </submittedName>
</protein>
<sequence>MRALGPGSVSSFLKIILDVVFAALWIGLGIVALLTLAALLLSYNPDLLGGLTGSDPGEAERNSSIRELLENGPSVAGGLLGLGLYVGGILVIVGSLRRIFTTLTIGDPFHPDNVARLRLIGLMLAGLELGRYAFWAISAWAFSGVDRIQPSLSLTAWFSVLVVFVLAEVFREGARLRREAELTI</sequence>
<organism evidence="2 3">
    <name type="scientific">Phenylobacterium kunshanense</name>
    <dbReference type="NCBI Taxonomy" id="1445034"/>
    <lineage>
        <taxon>Bacteria</taxon>
        <taxon>Pseudomonadati</taxon>
        <taxon>Pseudomonadota</taxon>
        <taxon>Alphaproteobacteria</taxon>
        <taxon>Caulobacterales</taxon>
        <taxon>Caulobacteraceae</taxon>
        <taxon>Phenylobacterium</taxon>
    </lineage>
</organism>
<feature type="transmembrane region" description="Helical" evidence="1">
    <location>
        <begin position="117"/>
        <end position="142"/>
    </location>
</feature>
<dbReference type="EMBL" id="QFYS01000002">
    <property type="protein sequence ID" value="RAK67315.1"/>
    <property type="molecule type" value="Genomic_DNA"/>
</dbReference>
<keyword evidence="3" id="KW-1185">Reference proteome</keyword>
<feature type="transmembrane region" description="Helical" evidence="1">
    <location>
        <begin position="148"/>
        <end position="170"/>
    </location>
</feature>
<gene>
    <name evidence="2" type="ORF">DJ019_05140</name>
</gene>
<evidence type="ECO:0000256" key="1">
    <source>
        <dbReference type="SAM" id="Phobius"/>
    </source>
</evidence>
<keyword evidence="1" id="KW-0472">Membrane</keyword>
<name>A0A328BKX4_9CAUL</name>
<proteinExistence type="predicted"/>
<evidence type="ECO:0000313" key="3">
    <source>
        <dbReference type="Proteomes" id="UP000249524"/>
    </source>
</evidence>
<accession>A0A328BKX4</accession>
<keyword evidence="1" id="KW-1133">Transmembrane helix</keyword>
<evidence type="ECO:0000313" key="2">
    <source>
        <dbReference type="EMBL" id="RAK67315.1"/>
    </source>
</evidence>
<dbReference type="Pfam" id="PF11188">
    <property type="entry name" value="DUF2975"/>
    <property type="match status" value="1"/>
</dbReference>